<keyword evidence="10" id="KW-1185">Reference proteome</keyword>
<evidence type="ECO:0000256" key="2">
    <source>
        <dbReference type="ARBA" id="ARBA00022475"/>
    </source>
</evidence>
<feature type="transmembrane region" description="Helical" evidence="8">
    <location>
        <begin position="313"/>
        <end position="338"/>
    </location>
</feature>
<dbReference type="GO" id="GO:0006508">
    <property type="term" value="P:proteolysis"/>
    <property type="evidence" value="ECO:0007669"/>
    <property type="project" value="UniProtKB-KW"/>
</dbReference>
<dbReference type="RefSeq" id="WP_193436694.1">
    <property type="nucleotide sequence ID" value="NZ_CP063144.1"/>
</dbReference>
<feature type="transmembrane region" description="Helical" evidence="8">
    <location>
        <begin position="49"/>
        <end position="69"/>
    </location>
</feature>
<evidence type="ECO:0000256" key="8">
    <source>
        <dbReference type="SAM" id="Phobius"/>
    </source>
</evidence>
<accession>A0A7M1URK4</accession>
<dbReference type="InterPro" id="IPR026392">
    <property type="entry name" value="Exo/Archaeosortase_dom"/>
</dbReference>
<evidence type="ECO:0000256" key="3">
    <source>
        <dbReference type="ARBA" id="ARBA00022670"/>
    </source>
</evidence>
<keyword evidence="5" id="KW-0378">Hydrolase</keyword>
<feature type="transmembrane region" description="Helical" evidence="8">
    <location>
        <begin position="271"/>
        <end position="292"/>
    </location>
</feature>
<dbReference type="EMBL" id="CP063144">
    <property type="protein sequence ID" value="QOR94898.1"/>
    <property type="molecule type" value="Genomic_DNA"/>
</dbReference>
<dbReference type="InterPro" id="IPR019127">
    <property type="entry name" value="Exosortase"/>
</dbReference>
<evidence type="ECO:0000256" key="6">
    <source>
        <dbReference type="ARBA" id="ARBA00022989"/>
    </source>
</evidence>
<feature type="transmembrane region" description="Helical" evidence="8">
    <location>
        <begin position="524"/>
        <end position="544"/>
    </location>
</feature>
<dbReference type="OrthoDB" id="19373at2157"/>
<evidence type="ECO:0000313" key="9">
    <source>
        <dbReference type="EMBL" id="QOR94898.1"/>
    </source>
</evidence>
<keyword evidence="3" id="KW-0645">Protease</keyword>
<comment type="subcellular location">
    <subcellularLocation>
        <location evidence="1">Cell membrane</location>
        <topology evidence="1">Multi-pass membrane protein</topology>
    </subcellularLocation>
</comment>
<evidence type="ECO:0000256" key="5">
    <source>
        <dbReference type="ARBA" id="ARBA00022801"/>
    </source>
</evidence>
<protein>
    <submittedName>
        <fullName evidence="9">Exosortase/archaeosortase family protein</fullName>
    </submittedName>
</protein>
<evidence type="ECO:0000256" key="1">
    <source>
        <dbReference type="ARBA" id="ARBA00004651"/>
    </source>
</evidence>
<feature type="transmembrane region" description="Helical" evidence="8">
    <location>
        <begin position="232"/>
        <end position="251"/>
    </location>
</feature>
<organism evidence="9 10">
    <name type="scientific">Thermosphaera chiliense</name>
    <dbReference type="NCBI Taxonomy" id="3402707"/>
    <lineage>
        <taxon>Archaea</taxon>
        <taxon>Thermoproteota</taxon>
        <taxon>Thermoprotei</taxon>
        <taxon>Desulfurococcales</taxon>
        <taxon>Desulfurococcaceae</taxon>
        <taxon>Thermosphaera</taxon>
    </lineage>
</organism>
<feature type="transmembrane region" description="Helical" evidence="8">
    <location>
        <begin position="81"/>
        <end position="100"/>
    </location>
</feature>
<dbReference type="AlphaFoldDB" id="A0A7M1URK4"/>
<dbReference type="GeneID" id="59454355"/>
<feature type="transmembrane region" description="Helical" evidence="8">
    <location>
        <begin position="192"/>
        <end position="220"/>
    </location>
</feature>
<evidence type="ECO:0000313" key="10">
    <source>
        <dbReference type="Proteomes" id="UP000593766"/>
    </source>
</evidence>
<evidence type="ECO:0000256" key="4">
    <source>
        <dbReference type="ARBA" id="ARBA00022692"/>
    </source>
</evidence>
<keyword evidence="4 8" id="KW-0812">Transmembrane</keyword>
<dbReference type="GO" id="GO:0008233">
    <property type="term" value="F:peptidase activity"/>
    <property type="evidence" value="ECO:0007669"/>
    <property type="project" value="UniProtKB-KW"/>
</dbReference>
<gene>
    <name evidence="9" type="ORF">IMZ38_03015</name>
</gene>
<sequence length="553" mass="60853">MVLETTYRDYTYKLTIGFTFISLLLGLTIQTVYRDLFSSLVKLALTEEYSYILVALFSTLFVIYLSLRYTGFSYGLRVSKILASILLALLSLSIYQFSIIDLEYRVQLQALSFSLFFIALVTLVYEPNTPGELIPLFTPLLLTPLPASFLDSVTPVLSRYVGRLVGFIAGVRVVEAPGFTQLEVVTSTGETAILSVEAACTGIVTVSSLIAIAPLIIYMLTFGVDKPLRKAGISIAAVAASLFIGILGNIIRVLTVVYMAKWFGVEQAYDFFHYSPSLIYSAISTVIAFRIVEKHARFRKTFSRILVKQVGERVTWSYVLGVFAVSIIFTSIFTAAAVHATGTPPGQSVGIRPGSVEEIVENPEKYLSTGSIAFTSKQYDSFLTRVLGALAVYRVGIRAFNEYYTGYVEVVDTPARLHTWQLCLTLQGYNILASWAEEVNNTRVVFISLEKQGWRGVLAYTLLPIPAGIGNAETTVYIRVSAMKSGEPGSLASRLTVLLSELSSNTIPYSNRFVGPDLITISSAGTYLILVILIAYISAVLLIGRMRRTRGEV</sequence>
<dbReference type="NCBIfam" id="TIGR04178">
    <property type="entry name" value="exo_archaeo"/>
    <property type="match status" value="1"/>
</dbReference>
<keyword evidence="7 8" id="KW-0472">Membrane</keyword>
<keyword evidence="2" id="KW-1003">Cell membrane</keyword>
<evidence type="ECO:0000256" key="7">
    <source>
        <dbReference type="ARBA" id="ARBA00023136"/>
    </source>
</evidence>
<dbReference type="KEGG" id="tcs:IMZ38_03015"/>
<dbReference type="GO" id="GO:0005886">
    <property type="term" value="C:plasma membrane"/>
    <property type="evidence" value="ECO:0007669"/>
    <property type="project" value="UniProtKB-SubCell"/>
</dbReference>
<proteinExistence type="predicted"/>
<feature type="transmembrane region" description="Helical" evidence="8">
    <location>
        <begin position="12"/>
        <end position="29"/>
    </location>
</feature>
<dbReference type="Pfam" id="PF09721">
    <property type="entry name" value="Exosortase_EpsH"/>
    <property type="match status" value="1"/>
</dbReference>
<feature type="transmembrane region" description="Helical" evidence="8">
    <location>
        <begin position="106"/>
        <end position="125"/>
    </location>
</feature>
<feature type="transmembrane region" description="Helical" evidence="8">
    <location>
        <begin position="132"/>
        <end position="150"/>
    </location>
</feature>
<name>A0A7M1URK4_9CREN</name>
<keyword evidence="6 8" id="KW-1133">Transmembrane helix</keyword>
<reference evidence="9 10" key="1">
    <citation type="submission" date="2020-10" db="EMBL/GenBank/DDBJ databases">
        <title>Complete genome sequence of Thermosphaera aggregans strain 3507.</title>
        <authorList>
            <person name="Zayulina K.S."/>
            <person name="Elcheninov A.G."/>
            <person name="Toshchakov S.V."/>
            <person name="Kublanov I.V."/>
            <person name="Kochetkova T.V."/>
        </authorList>
    </citation>
    <scope>NUCLEOTIDE SEQUENCE [LARGE SCALE GENOMIC DNA]</scope>
    <source>
        <strain evidence="9 10">3507</strain>
    </source>
</reference>
<dbReference type="Proteomes" id="UP000593766">
    <property type="component" value="Chromosome"/>
</dbReference>